<protein>
    <submittedName>
        <fullName evidence="4">Uncharacterized protein</fullName>
    </submittedName>
</protein>
<proteinExistence type="predicted"/>
<dbReference type="InterPro" id="IPR009099">
    <property type="entry name" value="Beta-lactamas_inhib"/>
</dbReference>
<evidence type="ECO:0000313" key="4">
    <source>
        <dbReference type="EMBL" id="CAF1632008.1"/>
    </source>
</evidence>
<dbReference type="Gene3D" id="3.30.1450.10">
    <property type="match status" value="4"/>
</dbReference>
<dbReference type="Proteomes" id="UP000663828">
    <property type="component" value="Unassembled WGS sequence"/>
</dbReference>
<evidence type="ECO:0000313" key="5">
    <source>
        <dbReference type="Proteomes" id="UP000663828"/>
    </source>
</evidence>
<accession>A0A816DA22</accession>
<sequence length="491" mass="52960">MFVRTLSFYILALVVCSTVVFHCEGAPIINSINFQQYSSIQLGWTRDQITKLIGNEGKTISQGGLGNLNVTTVQYTGTSLSVVIFIFQGSILYGKSQIGLDNGNYLMNEQQYNSIQIGWTRDQVTKLVNSSGDNASEAGTGNLTAVIVKYKGAGTKYGVITLGFYAGKIVSKFEIGFASNVNNKINLQQYSTIQIGWSQQQVVQLLGGSGTIMSESGLAGSTYQTLTIQYTGTQSDFSLALFSFQGGKLLSKAQVGLDTGFYTMTQSQFNSIEIGWTRDQVTNFVGSQGSISSEAGTGLTNVILVRYTAAGSIYGNADLTFIDGKLFQKIGIGYFVISKTINLQQYSTIQIGWTQQQVTQLIGDSGSLLSQSGTQGSPYQMTMVQYKGSQSSFSLAMFTFQGGKLFSKAQSGLDMTVYQITQQQYNQLQIGWTRDQVTNLVGSQGDAISEAGIGTLSATIVQYKVYGTLFGIVNVGFFGGKLNSKTGVGFK</sequence>
<dbReference type="EMBL" id="CAJNOJ010000425">
    <property type="protein sequence ID" value="CAF1443736.1"/>
    <property type="molecule type" value="Genomic_DNA"/>
</dbReference>
<dbReference type="InterPro" id="IPR024221">
    <property type="entry name" value="BLIP_dom_sf"/>
</dbReference>
<dbReference type="Pfam" id="PF07467">
    <property type="entry name" value="BLIP"/>
    <property type="match status" value="2"/>
</dbReference>
<dbReference type="SUPFAM" id="SSF55648">
    <property type="entry name" value="beta-lactamase-inhibitor protein, BLIP"/>
    <property type="match status" value="2"/>
</dbReference>
<reference evidence="4" key="1">
    <citation type="submission" date="2021-02" db="EMBL/GenBank/DDBJ databases">
        <authorList>
            <person name="Nowell W R."/>
        </authorList>
    </citation>
    <scope>NUCLEOTIDE SEQUENCE</scope>
</reference>
<dbReference type="Gene3D" id="3.10.450.730">
    <property type="entry name" value="BLIP domain"/>
    <property type="match status" value="1"/>
</dbReference>
<dbReference type="EMBL" id="CAJNOR010008349">
    <property type="protein sequence ID" value="CAF1632008.1"/>
    <property type="molecule type" value="Genomic_DNA"/>
</dbReference>
<dbReference type="Proteomes" id="UP000663852">
    <property type="component" value="Unassembled WGS sequence"/>
</dbReference>
<gene>
    <name evidence="3" type="ORF">EDS130_LOCUS39057</name>
    <name evidence="4" type="ORF">XAT740_LOCUS51817</name>
</gene>
<comment type="caution">
    <text evidence="4">The sequence shown here is derived from an EMBL/GenBank/DDBJ whole genome shotgun (WGS) entry which is preliminary data.</text>
</comment>
<name>A0A816DA22_ADIRI</name>
<dbReference type="InterPro" id="IPR037873">
    <property type="entry name" value="BamE-like"/>
</dbReference>
<dbReference type="AlphaFoldDB" id="A0A816DA22"/>
<feature type="chain" id="PRO_5036229762" evidence="2">
    <location>
        <begin position="26"/>
        <end position="491"/>
    </location>
</feature>
<organism evidence="4 5">
    <name type="scientific">Adineta ricciae</name>
    <name type="common">Rotifer</name>
    <dbReference type="NCBI Taxonomy" id="249248"/>
    <lineage>
        <taxon>Eukaryota</taxon>
        <taxon>Metazoa</taxon>
        <taxon>Spiralia</taxon>
        <taxon>Gnathifera</taxon>
        <taxon>Rotifera</taxon>
        <taxon>Eurotatoria</taxon>
        <taxon>Bdelloidea</taxon>
        <taxon>Adinetida</taxon>
        <taxon>Adinetidae</taxon>
        <taxon>Adineta</taxon>
    </lineage>
</organism>
<keyword evidence="5" id="KW-1185">Reference proteome</keyword>
<feature type="signal peptide" evidence="2">
    <location>
        <begin position="1"/>
        <end position="25"/>
    </location>
</feature>
<evidence type="ECO:0000256" key="1">
    <source>
        <dbReference type="ARBA" id="ARBA00022729"/>
    </source>
</evidence>
<keyword evidence="1 2" id="KW-0732">Signal</keyword>
<evidence type="ECO:0000313" key="3">
    <source>
        <dbReference type="EMBL" id="CAF1443736.1"/>
    </source>
</evidence>
<evidence type="ECO:0000256" key="2">
    <source>
        <dbReference type="SAM" id="SignalP"/>
    </source>
</evidence>